<evidence type="ECO:0000313" key="3">
    <source>
        <dbReference type="Proteomes" id="UP000664096"/>
    </source>
</evidence>
<name>A0A939EIX3_9HYPH</name>
<dbReference type="Proteomes" id="UP000664096">
    <property type="component" value="Unassembled WGS sequence"/>
</dbReference>
<sequence length="126" mass="13445">MATTIERPQAAQVVAHATEYPADRDGNGTGGDRHKKSSTAERHETGTGQTEESPAVLIDAHHLENHTLDGVAAYRATALQALEPGIDHGPVRPLPGPANRVPPDEIRHAYEDHADGETPHEVNVAT</sequence>
<protein>
    <submittedName>
        <fullName evidence="2">Uncharacterized protein</fullName>
    </submittedName>
</protein>
<reference evidence="2" key="1">
    <citation type="submission" date="2020-12" db="EMBL/GenBank/DDBJ databases">
        <title>Oil enriched cultivation method for isolating marine PHA-producing bacteria.</title>
        <authorList>
            <person name="Zheng W."/>
            <person name="Yu S."/>
            <person name="Huang Y."/>
        </authorList>
    </citation>
    <scope>NUCLEOTIDE SEQUENCE</scope>
    <source>
        <strain evidence="2">SY-2-12</strain>
    </source>
</reference>
<evidence type="ECO:0000313" key="2">
    <source>
        <dbReference type="EMBL" id="MBN9674027.1"/>
    </source>
</evidence>
<gene>
    <name evidence="2" type="ORF">JF539_26960</name>
</gene>
<accession>A0A939EIX3</accession>
<feature type="region of interest" description="Disordered" evidence="1">
    <location>
        <begin position="1"/>
        <end position="53"/>
    </location>
</feature>
<dbReference type="EMBL" id="JAEKJZ010000009">
    <property type="protein sequence ID" value="MBN9674027.1"/>
    <property type="molecule type" value="Genomic_DNA"/>
</dbReference>
<evidence type="ECO:0000256" key="1">
    <source>
        <dbReference type="SAM" id="MobiDB-lite"/>
    </source>
</evidence>
<dbReference type="RefSeq" id="WP_207144323.1">
    <property type="nucleotide sequence ID" value="NZ_JAEKJZ010000009.1"/>
</dbReference>
<comment type="caution">
    <text evidence="2">The sequence shown here is derived from an EMBL/GenBank/DDBJ whole genome shotgun (WGS) entry which is preliminary data.</text>
</comment>
<proteinExistence type="predicted"/>
<organism evidence="2 3">
    <name type="scientific">Roseibium aggregatum</name>
    <dbReference type="NCBI Taxonomy" id="187304"/>
    <lineage>
        <taxon>Bacteria</taxon>
        <taxon>Pseudomonadati</taxon>
        <taxon>Pseudomonadota</taxon>
        <taxon>Alphaproteobacteria</taxon>
        <taxon>Hyphomicrobiales</taxon>
        <taxon>Stappiaceae</taxon>
        <taxon>Roseibium</taxon>
    </lineage>
</organism>
<dbReference type="AlphaFoldDB" id="A0A939EIX3"/>